<evidence type="ECO:0000313" key="2">
    <source>
        <dbReference type="EMBL" id="KAF0041130.1"/>
    </source>
</evidence>
<dbReference type="EMBL" id="VEVO01000006">
    <property type="protein sequence ID" value="KAF0041130.1"/>
    <property type="molecule type" value="Genomic_DNA"/>
</dbReference>
<sequence>MSSNSGRADDKSVQSPSKLTENVLHPNISASLFESKNNFAKLKEEVLFRITTVTNGAGPVRPRNPSDSWSVCKALRSETSTPCPRLRVMSTDKLDEI</sequence>
<gene>
    <name evidence="2" type="ORF">F2P81_007028</name>
</gene>
<dbReference type="Proteomes" id="UP000438429">
    <property type="component" value="Unassembled WGS sequence"/>
</dbReference>
<evidence type="ECO:0000313" key="3">
    <source>
        <dbReference type="Proteomes" id="UP000438429"/>
    </source>
</evidence>
<evidence type="ECO:0000256" key="1">
    <source>
        <dbReference type="SAM" id="MobiDB-lite"/>
    </source>
</evidence>
<protein>
    <submittedName>
        <fullName evidence="2">Uncharacterized protein</fullName>
    </submittedName>
</protein>
<feature type="region of interest" description="Disordered" evidence="1">
    <location>
        <begin position="1"/>
        <end position="21"/>
    </location>
</feature>
<accession>A0A6A4TBE5</accession>
<reference evidence="2 3" key="1">
    <citation type="submission" date="2019-06" db="EMBL/GenBank/DDBJ databases">
        <title>Draft genomes of female and male turbot (Scophthalmus maximus).</title>
        <authorList>
            <person name="Xu H."/>
            <person name="Xu X.-W."/>
            <person name="Shao C."/>
            <person name="Chen S."/>
        </authorList>
    </citation>
    <scope>NUCLEOTIDE SEQUENCE [LARGE SCALE GENOMIC DNA]</scope>
    <source>
        <strain evidence="2">Ysfricsl-2016a</strain>
        <tissue evidence="2">Blood</tissue>
    </source>
</reference>
<dbReference type="AlphaFoldDB" id="A0A6A4TBE5"/>
<organism evidence="2 3">
    <name type="scientific">Scophthalmus maximus</name>
    <name type="common">Turbot</name>
    <name type="synonym">Psetta maxima</name>
    <dbReference type="NCBI Taxonomy" id="52904"/>
    <lineage>
        <taxon>Eukaryota</taxon>
        <taxon>Metazoa</taxon>
        <taxon>Chordata</taxon>
        <taxon>Craniata</taxon>
        <taxon>Vertebrata</taxon>
        <taxon>Euteleostomi</taxon>
        <taxon>Actinopterygii</taxon>
        <taxon>Neopterygii</taxon>
        <taxon>Teleostei</taxon>
        <taxon>Neoteleostei</taxon>
        <taxon>Acanthomorphata</taxon>
        <taxon>Carangaria</taxon>
        <taxon>Pleuronectiformes</taxon>
        <taxon>Pleuronectoidei</taxon>
        <taxon>Scophthalmidae</taxon>
        <taxon>Scophthalmus</taxon>
    </lineage>
</organism>
<name>A0A6A4TBE5_SCOMX</name>
<proteinExistence type="predicted"/>
<comment type="caution">
    <text evidence="2">The sequence shown here is derived from an EMBL/GenBank/DDBJ whole genome shotgun (WGS) entry which is preliminary data.</text>
</comment>